<proteinExistence type="predicted"/>
<evidence type="ECO:0000313" key="2">
    <source>
        <dbReference type="Proteomes" id="UP000005113"/>
    </source>
</evidence>
<reference evidence="2" key="1">
    <citation type="journal article" date="2012" name="Stand. Genomic Sci.">
        <title>Permanent draft genome sequence of the gliding predator Saprospira grandis strain Sa g1 (= HR1).</title>
        <authorList>
            <person name="Mavromatis K."/>
            <person name="Chertkov O."/>
            <person name="Lapidus A."/>
            <person name="Nolan M."/>
            <person name="Lucas S."/>
            <person name="Tice H."/>
            <person name="Del Rio T.G."/>
            <person name="Cheng J.F."/>
            <person name="Han C."/>
            <person name="Tapia R."/>
            <person name="Bruce D."/>
            <person name="Goodwin L.A."/>
            <person name="Pitluck S."/>
            <person name="Huntemann M."/>
            <person name="Liolios K."/>
            <person name="Pagani I."/>
            <person name="Ivanova N."/>
            <person name="Mikhailova N."/>
            <person name="Pati A."/>
            <person name="Chen A."/>
            <person name="Palaniappan K."/>
            <person name="Land M."/>
            <person name="Brambilla E.M."/>
            <person name="Rohde M."/>
            <person name="Spring S."/>
            <person name="Goker M."/>
            <person name="Detter J.C."/>
            <person name="Bristow J."/>
            <person name="Eisen J.A."/>
            <person name="Markowitz V."/>
            <person name="Hugenholtz P."/>
            <person name="Kyrpides N.C."/>
            <person name="Klenk H.P."/>
            <person name="Woyke T."/>
        </authorList>
    </citation>
    <scope>NUCLEOTIDE SEQUENCE [LARGE SCALE GENOMIC DNA]</scope>
    <source>
        <strain evidence="2">DSM 2844</strain>
    </source>
</reference>
<dbReference type="RefSeq" id="WP_002658633.1">
    <property type="nucleotide sequence ID" value="NZ_JH719942.1"/>
</dbReference>
<organism evidence="1 2">
    <name type="scientific">Saprospira grandis DSM 2844</name>
    <dbReference type="NCBI Taxonomy" id="694433"/>
    <lineage>
        <taxon>Bacteria</taxon>
        <taxon>Pseudomonadati</taxon>
        <taxon>Bacteroidota</taxon>
        <taxon>Saprospiria</taxon>
        <taxon>Saprospirales</taxon>
        <taxon>Saprospiraceae</taxon>
        <taxon>Saprospira</taxon>
    </lineage>
</organism>
<accession>J0P082</accession>
<dbReference type="AlphaFoldDB" id="J0P082"/>
<dbReference type="SUPFAM" id="SSF69635">
    <property type="entry name" value="Type III secretory system chaperone-like"/>
    <property type="match status" value="1"/>
</dbReference>
<name>J0P082_9BACT</name>
<gene>
    <name evidence="1" type="ORF">SapgrDRAFT_1458</name>
</gene>
<dbReference type="Proteomes" id="UP000005113">
    <property type="component" value="Unassembled WGS sequence"/>
</dbReference>
<dbReference type="Pfam" id="PF22550">
    <property type="entry name" value="CesT_Tir_1"/>
    <property type="match status" value="1"/>
</dbReference>
<dbReference type="Gene3D" id="3.30.1460.10">
    <property type="match status" value="1"/>
</dbReference>
<dbReference type="InterPro" id="IPR054345">
    <property type="entry name" value="Tir-like"/>
</dbReference>
<evidence type="ECO:0000313" key="1">
    <source>
        <dbReference type="EMBL" id="EJF53174.1"/>
    </source>
</evidence>
<dbReference type="EMBL" id="JH719942">
    <property type="protein sequence ID" value="EJF53174.1"/>
    <property type="molecule type" value="Genomic_DNA"/>
</dbReference>
<evidence type="ECO:0008006" key="3">
    <source>
        <dbReference type="Google" id="ProtNLM"/>
    </source>
</evidence>
<sequence length="131" mass="15058">MSHYNQLKGLIQELDCEILKEIPEEEILIISNEDRGIHQMILDCEDNLLIIEQKILQLEKLSAQECQELLKANRYLLFGAFVLDESGQQLIYRDTLELENLDLNELEGSINSLTLALVENFNLIEQLAKSA</sequence>
<dbReference type="HOGENOM" id="CLU_151808_0_0_10"/>
<protein>
    <recommendedName>
        <fullName evidence="3">Molecular chaperone Tir</fullName>
    </recommendedName>
</protein>
<dbReference type="OrthoDB" id="361060at2"/>